<reference evidence="2 3" key="1">
    <citation type="submission" date="2024-10" db="EMBL/GenBank/DDBJ databases">
        <title>The Natural Products Discovery Center: Release of the First 8490 Sequenced Strains for Exploring Actinobacteria Biosynthetic Diversity.</title>
        <authorList>
            <person name="Kalkreuter E."/>
            <person name="Kautsar S.A."/>
            <person name="Yang D."/>
            <person name="Bader C.D."/>
            <person name="Teijaro C.N."/>
            <person name="Fluegel L."/>
            <person name="Davis C.M."/>
            <person name="Simpson J.R."/>
            <person name="Lauterbach L."/>
            <person name="Steele A.D."/>
            <person name="Gui C."/>
            <person name="Meng S."/>
            <person name="Li G."/>
            <person name="Viehrig K."/>
            <person name="Ye F."/>
            <person name="Su P."/>
            <person name="Kiefer A.F."/>
            <person name="Nichols A."/>
            <person name="Cepeda A.J."/>
            <person name="Yan W."/>
            <person name="Fan B."/>
            <person name="Jiang Y."/>
            <person name="Adhikari A."/>
            <person name="Zheng C.-J."/>
            <person name="Schuster L."/>
            <person name="Cowan T.M."/>
            <person name="Smanski M.J."/>
            <person name="Chevrette M.G."/>
            <person name="De Carvalho L.P.S."/>
            <person name="Shen B."/>
        </authorList>
    </citation>
    <scope>NUCLEOTIDE SEQUENCE [LARGE SCALE GENOMIC DNA]</scope>
    <source>
        <strain evidence="2 3">NPDC021253</strain>
    </source>
</reference>
<dbReference type="InterPro" id="IPR001279">
    <property type="entry name" value="Metallo-B-lactamas"/>
</dbReference>
<gene>
    <name evidence="2" type="ORF">ACH4OY_11095</name>
</gene>
<dbReference type="SMART" id="SM00849">
    <property type="entry name" value="Lactamase_B"/>
    <property type="match status" value="1"/>
</dbReference>
<protein>
    <submittedName>
        <fullName evidence="2">MBL fold metallo-hydrolase</fullName>
    </submittedName>
</protein>
<keyword evidence="3" id="KW-1185">Reference proteome</keyword>
<dbReference type="PANTHER" id="PTHR46018:SF4">
    <property type="entry name" value="METALLO-HYDROLASE YHFI-RELATED"/>
    <property type="match status" value="1"/>
</dbReference>
<dbReference type="PANTHER" id="PTHR46018">
    <property type="entry name" value="ZINC PHOSPHODIESTERASE ELAC PROTEIN 1"/>
    <property type="match status" value="1"/>
</dbReference>
<dbReference type="InterPro" id="IPR036866">
    <property type="entry name" value="RibonucZ/Hydroxyglut_hydro"/>
</dbReference>
<proteinExistence type="predicted"/>
<accession>A0ABW7SHS8</accession>
<dbReference type="EMBL" id="JBIRPU010000005">
    <property type="protein sequence ID" value="MFI0793232.1"/>
    <property type="molecule type" value="Genomic_DNA"/>
</dbReference>
<sequence length="234" mass="24709">MRLTVIGCSGSAPGPDAACSCYLVEQDGWRLLLDLGTGAVGPLQRHAPVTALDAVFVTHAHGDHCDDLVALAYLRSVAGDAGVLPVYGPSAVESRLADRLSAHRGFAFGPAPERIGPYRVRTAVARHQVENWAVRLDDQLCYTGDSAPCDALDDLAHGCAVVLAEASGFDDETVPNHLTAGDAGRLARRAEAQLLVLTHIRPWHRDRAADLLAEAARHSSCPVVLATAGLTLTL</sequence>
<dbReference type="Proteomes" id="UP001611075">
    <property type="component" value="Unassembled WGS sequence"/>
</dbReference>
<dbReference type="RefSeq" id="WP_396678475.1">
    <property type="nucleotide sequence ID" value="NZ_JBIRPU010000005.1"/>
</dbReference>
<dbReference type="Gene3D" id="3.60.15.10">
    <property type="entry name" value="Ribonuclease Z/Hydroxyacylglutathione hydrolase-like"/>
    <property type="match status" value="1"/>
</dbReference>
<feature type="domain" description="Metallo-beta-lactamase" evidence="1">
    <location>
        <begin position="18"/>
        <end position="177"/>
    </location>
</feature>
<organism evidence="2 3">
    <name type="scientific">Micromonospora rubida</name>
    <dbReference type="NCBI Taxonomy" id="2697657"/>
    <lineage>
        <taxon>Bacteria</taxon>
        <taxon>Bacillati</taxon>
        <taxon>Actinomycetota</taxon>
        <taxon>Actinomycetes</taxon>
        <taxon>Micromonosporales</taxon>
        <taxon>Micromonosporaceae</taxon>
        <taxon>Micromonospora</taxon>
    </lineage>
</organism>
<evidence type="ECO:0000259" key="1">
    <source>
        <dbReference type="SMART" id="SM00849"/>
    </source>
</evidence>
<dbReference type="Pfam" id="PF12706">
    <property type="entry name" value="Lactamase_B_2"/>
    <property type="match status" value="1"/>
</dbReference>
<name>A0ABW7SHS8_9ACTN</name>
<dbReference type="SUPFAM" id="SSF56281">
    <property type="entry name" value="Metallo-hydrolase/oxidoreductase"/>
    <property type="match status" value="1"/>
</dbReference>
<dbReference type="CDD" id="cd07716">
    <property type="entry name" value="RNaseZ_short-form-like_MBL-fold"/>
    <property type="match status" value="1"/>
</dbReference>
<comment type="caution">
    <text evidence="2">The sequence shown here is derived from an EMBL/GenBank/DDBJ whole genome shotgun (WGS) entry which is preliminary data.</text>
</comment>
<evidence type="ECO:0000313" key="3">
    <source>
        <dbReference type="Proteomes" id="UP001611075"/>
    </source>
</evidence>
<evidence type="ECO:0000313" key="2">
    <source>
        <dbReference type="EMBL" id="MFI0793232.1"/>
    </source>
</evidence>